<proteinExistence type="predicted"/>
<gene>
    <name evidence="1" type="ORF">F945_01047</name>
</gene>
<dbReference type="eggNOG" id="ENOG50323KQ">
    <property type="taxonomic scope" value="Bacteria"/>
</dbReference>
<evidence type="ECO:0000313" key="1">
    <source>
        <dbReference type="EMBL" id="EPF77380.1"/>
    </source>
</evidence>
<accession>S3NBB4</accession>
<dbReference type="AlphaFoldDB" id="S3NBB4"/>
<organism evidence="1 2">
    <name type="scientific">Acinetobacter rudis CIP 110305</name>
    <dbReference type="NCBI Taxonomy" id="421052"/>
    <lineage>
        <taxon>Bacteria</taxon>
        <taxon>Pseudomonadati</taxon>
        <taxon>Pseudomonadota</taxon>
        <taxon>Gammaproteobacteria</taxon>
        <taxon>Moraxellales</taxon>
        <taxon>Moraxellaceae</taxon>
        <taxon>Acinetobacter</taxon>
    </lineage>
</organism>
<dbReference type="HOGENOM" id="CLU_100478_0_0_6"/>
<dbReference type="RefSeq" id="WP_016655468.1">
    <property type="nucleotide sequence ID" value="NZ_KE340352.1"/>
</dbReference>
<evidence type="ECO:0000313" key="2">
    <source>
        <dbReference type="Proteomes" id="UP000014568"/>
    </source>
</evidence>
<protein>
    <submittedName>
        <fullName evidence="1">Uncharacterized protein</fullName>
    </submittedName>
</protein>
<keyword evidence="2" id="KW-1185">Reference proteome</keyword>
<dbReference type="STRING" id="632955.GCA_000829675_01106"/>
<dbReference type="EMBL" id="ATGI01000008">
    <property type="protein sequence ID" value="EPF77380.1"/>
    <property type="molecule type" value="Genomic_DNA"/>
</dbReference>
<sequence>MTLGFLIVAAICGVLIAIWVFKHFNIYIPLENQAVNIELQEALKAKVTIHDALDVDVTGNVKAVIPINEQLIIPVNQTLMPHVYFDNMVPIKTTIPVKEVLKVEQDMPIDTKVTVNVFGKDLSFPLKGVIPIKMDVPIELQVPLDQAVHLKFDSKVRTDLKESLRVPLVTTLDTQIPISGRLNVPVKTPLDATVDVQNVLPVKIQQGNLKIPLNSVQLSRSEASAPASTPAALATP</sequence>
<name>S3NBB4_9GAMM</name>
<reference evidence="1 2" key="1">
    <citation type="submission" date="2013-06" db="EMBL/GenBank/DDBJ databases">
        <title>The Genome Sequence of Acinetobacter rudis CIP 110305.</title>
        <authorList>
            <consortium name="The Broad Institute Genome Sequencing Platform"/>
            <consortium name="The Broad Institute Genome Sequencing Center for Infectious Disease"/>
            <person name="Cerqueira G."/>
            <person name="Feldgarden M."/>
            <person name="Courvalin P."/>
            <person name="Perichon B."/>
            <person name="Grillot-Courvalin C."/>
            <person name="Clermont D."/>
            <person name="Rocha E."/>
            <person name="Yoon E.-J."/>
            <person name="Nemec A."/>
            <person name="Young S.K."/>
            <person name="Zeng Q."/>
            <person name="Gargeya S."/>
            <person name="Fitzgerald M."/>
            <person name="Abouelleil A."/>
            <person name="Alvarado L."/>
            <person name="Berlin A.M."/>
            <person name="Chapman S.B."/>
            <person name="Dewar J."/>
            <person name="Goldberg J."/>
            <person name="Griggs A."/>
            <person name="Gujja S."/>
            <person name="Hansen M."/>
            <person name="Howarth C."/>
            <person name="Imamovic A."/>
            <person name="Larimer J."/>
            <person name="McCowan C."/>
            <person name="Murphy C."/>
            <person name="Pearson M."/>
            <person name="Priest M."/>
            <person name="Roberts A."/>
            <person name="Saif S."/>
            <person name="Shea T."/>
            <person name="Sykes S."/>
            <person name="Wortman J."/>
            <person name="Nusbaum C."/>
            <person name="Birren B."/>
        </authorList>
    </citation>
    <scope>NUCLEOTIDE SEQUENCE [LARGE SCALE GENOMIC DNA]</scope>
    <source>
        <strain evidence="1 2">CIP 110305</strain>
    </source>
</reference>
<dbReference type="PATRIC" id="fig|421052.3.peg.1029"/>
<comment type="caution">
    <text evidence="1">The sequence shown here is derived from an EMBL/GenBank/DDBJ whole genome shotgun (WGS) entry which is preliminary data.</text>
</comment>
<dbReference type="Proteomes" id="UP000014568">
    <property type="component" value="Unassembled WGS sequence"/>
</dbReference>